<name>A0A934S567_9BACT</name>
<evidence type="ECO:0000313" key="3">
    <source>
        <dbReference type="EMBL" id="MBK1879594.1"/>
    </source>
</evidence>
<sequence length="135" mass="15171">MKKLVTFIIAFAATASILTAAPERKGRDLQKQIDRINAVIEEKGDDLAEGKAAALQHRLAVLELQQAVRAEVKEVVEGLGEDATKEDIKEAAKEVRLTYKDQFQALKEDRRTLREERRANREAVEEEVEESTPEG</sequence>
<evidence type="ECO:0000313" key="4">
    <source>
        <dbReference type="Proteomes" id="UP000617628"/>
    </source>
</evidence>
<comment type="caution">
    <text evidence="3">The sequence shown here is derived from an EMBL/GenBank/DDBJ whole genome shotgun (WGS) entry which is preliminary data.</text>
</comment>
<feature type="region of interest" description="Disordered" evidence="1">
    <location>
        <begin position="114"/>
        <end position="135"/>
    </location>
</feature>
<dbReference type="RefSeq" id="WP_200357806.1">
    <property type="nucleotide sequence ID" value="NZ_JAENIL010000051.1"/>
</dbReference>
<dbReference type="EMBL" id="JAENIL010000051">
    <property type="protein sequence ID" value="MBK1879594.1"/>
    <property type="molecule type" value="Genomic_DNA"/>
</dbReference>
<reference evidence="3" key="1">
    <citation type="submission" date="2021-01" db="EMBL/GenBank/DDBJ databases">
        <title>Modified the classification status of verrucomicrobia.</title>
        <authorList>
            <person name="Feng X."/>
        </authorList>
    </citation>
    <scope>NUCLEOTIDE SEQUENCE</scope>
    <source>
        <strain evidence="3">KCTC 13126</strain>
    </source>
</reference>
<feature type="chain" id="PRO_5037451158" evidence="2">
    <location>
        <begin position="21"/>
        <end position="135"/>
    </location>
</feature>
<dbReference type="AlphaFoldDB" id="A0A934S567"/>
<gene>
    <name evidence="3" type="ORF">JIN87_22100</name>
</gene>
<accession>A0A934S567</accession>
<protein>
    <submittedName>
        <fullName evidence="3">Uncharacterized protein</fullName>
    </submittedName>
</protein>
<keyword evidence="4" id="KW-1185">Reference proteome</keyword>
<keyword evidence="2" id="KW-0732">Signal</keyword>
<organism evidence="3 4">
    <name type="scientific">Pelagicoccus mobilis</name>
    <dbReference type="NCBI Taxonomy" id="415221"/>
    <lineage>
        <taxon>Bacteria</taxon>
        <taxon>Pseudomonadati</taxon>
        <taxon>Verrucomicrobiota</taxon>
        <taxon>Opitutia</taxon>
        <taxon>Puniceicoccales</taxon>
        <taxon>Pelagicoccaceae</taxon>
        <taxon>Pelagicoccus</taxon>
    </lineage>
</organism>
<feature type="compositionally biased region" description="Basic and acidic residues" evidence="1">
    <location>
        <begin position="114"/>
        <end position="123"/>
    </location>
</feature>
<evidence type="ECO:0000256" key="2">
    <source>
        <dbReference type="SAM" id="SignalP"/>
    </source>
</evidence>
<feature type="compositionally biased region" description="Acidic residues" evidence="1">
    <location>
        <begin position="124"/>
        <end position="135"/>
    </location>
</feature>
<dbReference type="Proteomes" id="UP000617628">
    <property type="component" value="Unassembled WGS sequence"/>
</dbReference>
<feature type="signal peptide" evidence="2">
    <location>
        <begin position="1"/>
        <end position="20"/>
    </location>
</feature>
<proteinExistence type="predicted"/>
<evidence type="ECO:0000256" key="1">
    <source>
        <dbReference type="SAM" id="MobiDB-lite"/>
    </source>
</evidence>